<keyword evidence="6" id="KW-0732">Signal</keyword>
<dbReference type="GO" id="GO:0003700">
    <property type="term" value="F:DNA-binding transcription factor activity"/>
    <property type="evidence" value="ECO:0007669"/>
    <property type="project" value="InterPro"/>
</dbReference>
<keyword evidence="3" id="KW-0238">DNA-binding</keyword>
<dbReference type="AlphaFoldDB" id="A0A7K5S7D0"/>
<dbReference type="SMART" id="SM00415">
    <property type="entry name" value="HSF"/>
    <property type="match status" value="1"/>
</dbReference>
<evidence type="ECO:0000256" key="6">
    <source>
        <dbReference type="SAM" id="SignalP"/>
    </source>
</evidence>
<name>A0A7K5S7D0_LANLU</name>
<evidence type="ECO:0000256" key="3">
    <source>
        <dbReference type="ARBA" id="ARBA00023125"/>
    </source>
</evidence>
<dbReference type="Pfam" id="PF00447">
    <property type="entry name" value="HSF_DNA-bind"/>
    <property type="match status" value="1"/>
</dbReference>
<evidence type="ECO:0000256" key="5">
    <source>
        <dbReference type="RuleBase" id="RU004020"/>
    </source>
</evidence>
<proteinExistence type="inferred from homology"/>
<keyword evidence="4" id="KW-0539">Nucleus</keyword>
<dbReference type="EMBL" id="VYXG01008693">
    <property type="protein sequence ID" value="NWT87933.1"/>
    <property type="molecule type" value="Genomic_DNA"/>
</dbReference>
<comment type="caution">
    <text evidence="8">The sequence shown here is derived from an EMBL/GenBank/DDBJ whole genome shotgun (WGS) entry which is preliminary data.</text>
</comment>
<dbReference type="PANTHER" id="PTHR10015">
    <property type="entry name" value="HEAT SHOCK TRANSCRIPTION FACTOR"/>
    <property type="match status" value="1"/>
</dbReference>
<feature type="chain" id="PRO_5029876408" evidence="6">
    <location>
        <begin position="18"/>
        <end position="143"/>
    </location>
</feature>
<sequence length="143" mass="15975">TFPMKLWLLVNSPSVLSVSWDARGEGLFIDQELFEQELLGVGSGSVEEGELFKTKKFASIVRQLSLYGFRKTTRSPTSSAAGWTPRSVGDRTSYPGGLLHHYCSPHFRYGRPDLLVKIKRLTKANKEKLAAGLEVTSRLPDDF</sequence>
<evidence type="ECO:0000256" key="2">
    <source>
        <dbReference type="ARBA" id="ARBA00006403"/>
    </source>
</evidence>
<dbReference type="InterPro" id="IPR036390">
    <property type="entry name" value="WH_DNA-bd_sf"/>
</dbReference>
<comment type="similarity">
    <text evidence="2 5">Belongs to the HSF family.</text>
</comment>
<dbReference type="GO" id="GO:0043565">
    <property type="term" value="F:sequence-specific DNA binding"/>
    <property type="evidence" value="ECO:0007669"/>
    <property type="project" value="InterPro"/>
</dbReference>
<comment type="subcellular location">
    <subcellularLocation>
        <location evidence="1">Nucleus</location>
    </subcellularLocation>
</comment>
<keyword evidence="9" id="KW-1185">Reference proteome</keyword>
<dbReference type="Proteomes" id="UP000547499">
    <property type="component" value="Unassembled WGS sequence"/>
</dbReference>
<protein>
    <submittedName>
        <fullName evidence="8">HSF5 protein</fullName>
    </submittedName>
</protein>
<accession>A0A7K5S7D0</accession>
<dbReference type="Gene3D" id="1.10.10.10">
    <property type="entry name" value="Winged helix-like DNA-binding domain superfamily/Winged helix DNA-binding domain"/>
    <property type="match status" value="1"/>
</dbReference>
<feature type="non-terminal residue" evidence="8">
    <location>
        <position position="1"/>
    </location>
</feature>
<feature type="signal peptide" evidence="6">
    <location>
        <begin position="1"/>
        <end position="17"/>
    </location>
</feature>
<dbReference type="InterPro" id="IPR000232">
    <property type="entry name" value="HSF_DNA-bd"/>
</dbReference>
<dbReference type="InterPro" id="IPR036388">
    <property type="entry name" value="WH-like_DNA-bd_sf"/>
</dbReference>
<feature type="domain" description="HSF-type DNA-binding" evidence="7">
    <location>
        <begin position="1"/>
        <end position="121"/>
    </location>
</feature>
<dbReference type="PANTHER" id="PTHR10015:SF278">
    <property type="entry name" value="HEAT SHOCK FACTOR PROTEIN 5"/>
    <property type="match status" value="1"/>
</dbReference>
<feature type="non-terminal residue" evidence="8">
    <location>
        <position position="143"/>
    </location>
</feature>
<organism evidence="8 9">
    <name type="scientific">Lanius ludovicianus</name>
    <name type="common">Loggerhead shrike</name>
    <dbReference type="NCBI Taxonomy" id="28713"/>
    <lineage>
        <taxon>Eukaryota</taxon>
        <taxon>Metazoa</taxon>
        <taxon>Chordata</taxon>
        <taxon>Craniata</taxon>
        <taxon>Vertebrata</taxon>
        <taxon>Euteleostomi</taxon>
        <taxon>Archelosauria</taxon>
        <taxon>Archosauria</taxon>
        <taxon>Dinosauria</taxon>
        <taxon>Saurischia</taxon>
        <taxon>Theropoda</taxon>
        <taxon>Coelurosauria</taxon>
        <taxon>Aves</taxon>
        <taxon>Neognathae</taxon>
        <taxon>Neoaves</taxon>
        <taxon>Telluraves</taxon>
        <taxon>Australaves</taxon>
        <taxon>Passeriformes</taxon>
        <taxon>Corvoidea</taxon>
        <taxon>Laniidae</taxon>
        <taxon>Lanius</taxon>
    </lineage>
</organism>
<evidence type="ECO:0000256" key="1">
    <source>
        <dbReference type="ARBA" id="ARBA00004123"/>
    </source>
</evidence>
<dbReference type="GO" id="GO:0005634">
    <property type="term" value="C:nucleus"/>
    <property type="evidence" value="ECO:0007669"/>
    <property type="project" value="UniProtKB-SubCell"/>
</dbReference>
<evidence type="ECO:0000313" key="8">
    <source>
        <dbReference type="EMBL" id="NWT87933.1"/>
    </source>
</evidence>
<dbReference type="SUPFAM" id="SSF46785">
    <property type="entry name" value="Winged helix' DNA-binding domain"/>
    <property type="match status" value="1"/>
</dbReference>
<reference evidence="8 9" key="1">
    <citation type="submission" date="2019-09" db="EMBL/GenBank/DDBJ databases">
        <title>Bird 10,000 Genomes (B10K) Project - Family phase.</title>
        <authorList>
            <person name="Zhang G."/>
        </authorList>
    </citation>
    <scope>NUCLEOTIDE SEQUENCE [LARGE SCALE GENOMIC DNA]</scope>
    <source>
        <strain evidence="8">B10K-DU-001-65</strain>
        <tissue evidence="8">Muscle</tissue>
    </source>
</reference>
<evidence type="ECO:0000313" key="9">
    <source>
        <dbReference type="Proteomes" id="UP000547499"/>
    </source>
</evidence>
<evidence type="ECO:0000256" key="4">
    <source>
        <dbReference type="ARBA" id="ARBA00023242"/>
    </source>
</evidence>
<gene>
    <name evidence="8" type="primary">Hsf5</name>
    <name evidence="8" type="ORF">LANLUD_R10247</name>
</gene>
<evidence type="ECO:0000259" key="7">
    <source>
        <dbReference type="SMART" id="SM00415"/>
    </source>
</evidence>